<dbReference type="GO" id="GO:0016989">
    <property type="term" value="F:sigma factor antagonist activity"/>
    <property type="evidence" value="ECO:0007669"/>
    <property type="project" value="TreeGrafter"/>
</dbReference>
<dbReference type="InterPro" id="IPR032508">
    <property type="entry name" value="FecR_C"/>
</dbReference>
<dbReference type="OrthoDB" id="649666at2"/>
<dbReference type="InterPro" id="IPR006860">
    <property type="entry name" value="FecR"/>
</dbReference>
<dbReference type="Gene3D" id="2.60.120.1440">
    <property type="match status" value="1"/>
</dbReference>
<dbReference type="Pfam" id="PF04773">
    <property type="entry name" value="FecR"/>
    <property type="match status" value="1"/>
</dbReference>
<dbReference type="PIRSF" id="PIRSF018266">
    <property type="entry name" value="FecR"/>
    <property type="match status" value="1"/>
</dbReference>
<reference evidence="4 5" key="1">
    <citation type="submission" date="2019-12" db="EMBL/GenBank/DDBJ databases">
        <authorList>
            <person name="Dong K."/>
        </authorList>
    </citation>
    <scope>NUCLEOTIDE SEQUENCE [LARGE SCALE GENOMIC DNA]</scope>
    <source>
        <strain evidence="4 5">JCM 31225</strain>
    </source>
</reference>
<keyword evidence="5" id="KW-1185">Reference proteome</keyword>
<evidence type="ECO:0000259" key="3">
    <source>
        <dbReference type="Pfam" id="PF16344"/>
    </source>
</evidence>
<evidence type="ECO:0000259" key="2">
    <source>
        <dbReference type="Pfam" id="PF04773"/>
    </source>
</evidence>
<comment type="caution">
    <text evidence="4">The sequence shown here is derived from an EMBL/GenBank/DDBJ whole genome shotgun (WGS) entry which is preliminary data.</text>
</comment>
<organism evidence="4 5">
    <name type="scientific">Sphingobacterium humi</name>
    <dbReference type="NCBI Taxonomy" id="1796905"/>
    <lineage>
        <taxon>Bacteria</taxon>
        <taxon>Pseudomonadati</taxon>
        <taxon>Bacteroidota</taxon>
        <taxon>Sphingobacteriia</taxon>
        <taxon>Sphingobacteriales</taxon>
        <taxon>Sphingobacteriaceae</taxon>
        <taxon>Sphingobacterium</taxon>
    </lineage>
</organism>
<dbReference type="RefSeq" id="WP_160370476.1">
    <property type="nucleotide sequence ID" value="NZ_WSQA01000015.1"/>
</dbReference>
<dbReference type="AlphaFoldDB" id="A0A6N8L410"/>
<evidence type="ECO:0000313" key="4">
    <source>
        <dbReference type="EMBL" id="MVZ63759.1"/>
    </source>
</evidence>
<dbReference type="PANTHER" id="PTHR30273">
    <property type="entry name" value="PERIPLASMIC SIGNAL SENSOR AND SIGMA FACTOR ACTIVATOR FECR-RELATED"/>
    <property type="match status" value="1"/>
</dbReference>
<keyword evidence="1" id="KW-0812">Transmembrane</keyword>
<dbReference type="InterPro" id="IPR012373">
    <property type="entry name" value="Ferrdict_sens_TM"/>
</dbReference>
<name>A0A6N8L410_9SPHI</name>
<evidence type="ECO:0000313" key="5">
    <source>
        <dbReference type="Proteomes" id="UP000435036"/>
    </source>
</evidence>
<keyword evidence="1" id="KW-1133">Transmembrane helix</keyword>
<sequence>MKKEQLISLLEKYRDNQCSEDEVVNLIRHIQSGQDKDLIESYIGEVFQDRSDSDTVADKVSLDRVFGRIRLLKDQQPVRIRRSSVYLRIASVAAAILVFLSAGIYWYSTTKDKPQVTLTSVYGDDVLPGSNRATLTLADGRTIALSEDREGIITGDKLTYDDGTLLDDTGVDNVEYAALTTPNGGQYRVTLPDGSKVWLNAASRLDYPMSFKGDERRVQLSGEAYFEVAHNAEQPFIVESNDQLVQVLGTSFNVNAYHDEPATATTLVSGSIRINTERNNSPVVMKPGQQALTTNKTINVRQVDIQDYIAWRNGQISLNDADLITVIRQIERWYDIEFDTAGMPKGEPVFGVLKRNARLSEILEALELNYGMKLRKEGRKIKIRN</sequence>
<dbReference type="Gene3D" id="3.55.50.30">
    <property type="match status" value="1"/>
</dbReference>
<accession>A0A6N8L410</accession>
<dbReference type="FunFam" id="2.60.120.1440:FF:000001">
    <property type="entry name" value="Putative anti-sigma factor"/>
    <property type="match status" value="1"/>
</dbReference>
<keyword evidence="1" id="KW-0472">Membrane</keyword>
<evidence type="ECO:0000256" key="1">
    <source>
        <dbReference type="SAM" id="Phobius"/>
    </source>
</evidence>
<proteinExistence type="predicted"/>
<gene>
    <name evidence="4" type="ORF">GQF63_17175</name>
</gene>
<feature type="domain" description="FecR protein" evidence="2">
    <location>
        <begin position="179"/>
        <end position="272"/>
    </location>
</feature>
<protein>
    <submittedName>
        <fullName evidence="4">DUF4974 domain-containing protein</fullName>
    </submittedName>
</protein>
<dbReference type="Pfam" id="PF16344">
    <property type="entry name" value="FecR_C"/>
    <property type="match status" value="1"/>
</dbReference>
<dbReference type="PANTHER" id="PTHR30273:SF2">
    <property type="entry name" value="PROTEIN FECR"/>
    <property type="match status" value="1"/>
</dbReference>
<feature type="domain" description="Protein FecR C-terminal" evidence="3">
    <location>
        <begin position="316"/>
        <end position="383"/>
    </location>
</feature>
<dbReference type="EMBL" id="WSQA01000015">
    <property type="protein sequence ID" value="MVZ63759.1"/>
    <property type="molecule type" value="Genomic_DNA"/>
</dbReference>
<feature type="transmembrane region" description="Helical" evidence="1">
    <location>
        <begin position="85"/>
        <end position="107"/>
    </location>
</feature>
<dbReference type="Proteomes" id="UP000435036">
    <property type="component" value="Unassembled WGS sequence"/>
</dbReference>